<feature type="binding site" evidence="11">
    <location>
        <position position="244"/>
    </location>
    <ligand>
        <name>S-adenosyl-L-methionine</name>
        <dbReference type="ChEBI" id="CHEBI:59789"/>
    </ligand>
</feature>
<dbReference type="GO" id="GO:0008173">
    <property type="term" value="F:RNA methyltransferase activity"/>
    <property type="evidence" value="ECO:0007669"/>
    <property type="project" value="InterPro"/>
</dbReference>
<feature type="binding site" evidence="11">
    <location>
        <position position="292"/>
    </location>
    <ligand>
        <name>S-adenosyl-L-methionine</name>
        <dbReference type="ChEBI" id="CHEBI:59789"/>
    </ligand>
</feature>
<accession>A0A0L0T636</accession>
<evidence type="ECO:0000313" key="14">
    <source>
        <dbReference type="EMBL" id="KNE70222.1"/>
    </source>
</evidence>
<evidence type="ECO:0000313" key="15">
    <source>
        <dbReference type="Proteomes" id="UP000054350"/>
    </source>
</evidence>
<evidence type="ECO:0000256" key="12">
    <source>
        <dbReference type="SAM" id="MobiDB-lite"/>
    </source>
</evidence>
<keyword evidence="15" id="KW-1185">Reference proteome</keyword>
<evidence type="ECO:0000259" key="13">
    <source>
        <dbReference type="PROSITE" id="PS51686"/>
    </source>
</evidence>
<evidence type="ECO:0000256" key="4">
    <source>
        <dbReference type="ARBA" id="ARBA00022679"/>
    </source>
</evidence>
<evidence type="ECO:0000256" key="6">
    <source>
        <dbReference type="ARBA" id="ARBA00022884"/>
    </source>
</evidence>
<gene>
    <name evidence="14" type="ORF">AMAG_15191</name>
</gene>
<dbReference type="PANTHER" id="PTHR22808">
    <property type="entry name" value="NCL1 YEAST -RELATED NOL1/NOP2/FMU SUN DOMAIN-CONTAINING"/>
    <property type="match status" value="1"/>
</dbReference>
<dbReference type="eggNOG" id="KOG2198">
    <property type="taxonomic scope" value="Eukaryota"/>
</dbReference>
<keyword evidence="5 11" id="KW-0949">S-adenosyl-L-methionine</keyword>
<evidence type="ECO:0000256" key="2">
    <source>
        <dbReference type="ARBA" id="ARBA00022552"/>
    </source>
</evidence>
<feature type="compositionally biased region" description="Pro residues" evidence="12">
    <location>
        <begin position="30"/>
        <end position="41"/>
    </location>
</feature>
<dbReference type="GO" id="GO:0005762">
    <property type="term" value="C:mitochondrial large ribosomal subunit"/>
    <property type="evidence" value="ECO:0007669"/>
    <property type="project" value="TreeGrafter"/>
</dbReference>
<dbReference type="OMA" id="RHIIHAH"/>
<dbReference type="InterPro" id="IPR049560">
    <property type="entry name" value="MeTrfase_RsmB-F_NOP2_cat"/>
</dbReference>
<feature type="region of interest" description="Disordered" evidence="12">
    <location>
        <begin position="1"/>
        <end position="64"/>
    </location>
</feature>
<dbReference type="OrthoDB" id="427002at2759"/>
<dbReference type="Proteomes" id="UP000054350">
    <property type="component" value="Unassembled WGS sequence"/>
</dbReference>
<keyword evidence="6 11" id="KW-0694">RNA-binding</keyword>
<dbReference type="Gene3D" id="3.40.50.150">
    <property type="entry name" value="Vaccinia Virus protein VP39"/>
    <property type="match status" value="1"/>
</dbReference>
<dbReference type="InterPro" id="IPR001678">
    <property type="entry name" value="MeTrfase_RsmB-F_NOP2_dom"/>
</dbReference>
<evidence type="ECO:0000256" key="5">
    <source>
        <dbReference type="ARBA" id="ARBA00022691"/>
    </source>
</evidence>
<evidence type="ECO:0000256" key="9">
    <source>
        <dbReference type="ARBA" id="ARBA00042050"/>
    </source>
</evidence>
<feature type="binding site" evidence="11">
    <location>
        <position position="275"/>
    </location>
    <ligand>
        <name>S-adenosyl-L-methionine</name>
        <dbReference type="ChEBI" id="CHEBI:59789"/>
    </ligand>
</feature>
<dbReference type="SUPFAM" id="SSF53335">
    <property type="entry name" value="S-adenosyl-L-methionine-dependent methyltransferases"/>
    <property type="match status" value="1"/>
</dbReference>
<feature type="active site" description="Nucleophile" evidence="11">
    <location>
        <position position="345"/>
    </location>
</feature>
<evidence type="ECO:0000256" key="8">
    <source>
        <dbReference type="ARBA" id="ARBA00023128"/>
    </source>
</evidence>
<protein>
    <recommendedName>
        <fullName evidence="9">NOL1/NOP2/Sun domain family member 4</fullName>
    </recommendedName>
</protein>
<feature type="binding site" evidence="11">
    <location>
        <begin position="213"/>
        <end position="219"/>
    </location>
    <ligand>
        <name>S-adenosyl-L-methionine</name>
        <dbReference type="ChEBI" id="CHEBI:59789"/>
    </ligand>
</feature>
<keyword evidence="3 11" id="KW-0489">Methyltransferase</keyword>
<keyword evidence="7" id="KW-0809">Transit peptide</keyword>
<feature type="domain" description="SAM-dependent MTase RsmB/NOP-type" evidence="13">
    <location>
        <begin position="118"/>
        <end position="443"/>
    </location>
</feature>
<dbReference type="EMBL" id="GG745364">
    <property type="protein sequence ID" value="KNE70222.1"/>
    <property type="molecule type" value="Genomic_DNA"/>
</dbReference>
<reference evidence="14 15" key="1">
    <citation type="submission" date="2009-11" db="EMBL/GenBank/DDBJ databases">
        <title>Annotation of Allomyces macrogynus ATCC 38327.</title>
        <authorList>
            <consortium name="The Broad Institute Genome Sequencing Platform"/>
            <person name="Russ C."/>
            <person name="Cuomo C."/>
            <person name="Burger G."/>
            <person name="Gray M.W."/>
            <person name="Holland P.W.H."/>
            <person name="King N."/>
            <person name="Lang F.B.F."/>
            <person name="Roger A.J."/>
            <person name="Ruiz-Trillo I."/>
            <person name="Young S.K."/>
            <person name="Zeng Q."/>
            <person name="Gargeya S."/>
            <person name="Fitzgerald M."/>
            <person name="Haas B."/>
            <person name="Abouelleil A."/>
            <person name="Alvarado L."/>
            <person name="Arachchi H.M."/>
            <person name="Berlin A."/>
            <person name="Chapman S.B."/>
            <person name="Gearin G."/>
            <person name="Goldberg J."/>
            <person name="Griggs A."/>
            <person name="Gujja S."/>
            <person name="Hansen M."/>
            <person name="Heiman D."/>
            <person name="Howarth C."/>
            <person name="Larimer J."/>
            <person name="Lui A."/>
            <person name="MacDonald P.J.P."/>
            <person name="McCowen C."/>
            <person name="Montmayeur A."/>
            <person name="Murphy C."/>
            <person name="Neiman D."/>
            <person name="Pearson M."/>
            <person name="Priest M."/>
            <person name="Roberts A."/>
            <person name="Saif S."/>
            <person name="Shea T."/>
            <person name="Sisk P."/>
            <person name="Stolte C."/>
            <person name="Sykes S."/>
            <person name="Wortman J."/>
            <person name="Nusbaum C."/>
            <person name="Birren B."/>
        </authorList>
    </citation>
    <scope>NUCLEOTIDE SEQUENCE [LARGE SCALE GENOMIC DNA]</scope>
    <source>
        <strain evidence="14 15">ATCC 38327</strain>
    </source>
</reference>
<reference evidence="15" key="2">
    <citation type="submission" date="2009-11" db="EMBL/GenBank/DDBJ databases">
        <title>The Genome Sequence of Allomyces macrogynus strain ATCC 38327.</title>
        <authorList>
            <consortium name="The Broad Institute Genome Sequencing Platform"/>
            <person name="Russ C."/>
            <person name="Cuomo C."/>
            <person name="Shea T."/>
            <person name="Young S.K."/>
            <person name="Zeng Q."/>
            <person name="Koehrsen M."/>
            <person name="Haas B."/>
            <person name="Borodovsky M."/>
            <person name="Guigo R."/>
            <person name="Alvarado L."/>
            <person name="Berlin A."/>
            <person name="Borenstein D."/>
            <person name="Chen Z."/>
            <person name="Engels R."/>
            <person name="Freedman E."/>
            <person name="Gellesch M."/>
            <person name="Goldberg J."/>
            <person name="Griggs A."/>
            <person name="Gujja S."/>
            <person name="Heiman D."/>
            <person name="Hepburn T."/>
            <person name="Howarth C."/>
            <person name="Jen D."/>
            <person name="Larson L."/>
            <person name="Lewis B."/>
            <person name="Mehta T."/>
            <person name="Park D."/>
            <person name="Pearson M."/>
            <person name="Roberts A."/>
            <person name="Saif S."/>
            <person name="Shenoy N."/>
            <person name="Sisk P."/>
            <person name="Stolte C."/>
            <person name="Sykes S."/>
            <person name="Walk T."/>
            <person name="White J."/>
            <person name="Yandava C."/>
            <person name="Burger G."/>
            <person name="Gray M.W."/>
            <person name="Holland P.W.H."/>
            <person name="King N."/>
            <person name="Lang F.B.F."/>
            <person name="Roger A.J."/>
            <person name="Ruiz-Trillo I."/>
            <person name="Lander E."/>
            <person name="Nusbaum C."/>
        </authorList>
    </citation>
    <scope>NUCLEOTIDE SEQUENCE [LARGE SCALE GENOMIC DNA]</scope>
    <source>
        <strain evidence="15">ATCC 38327</strain>
    </source>
</reference>
<evidence type="ECO:0000256" key="10">
    <source>
        <dbReference type="ARBA" id="ARBA00049302"/>
    </source>
</evidence>
<feature type="compositionally biased region" description="Acidic residues" evidence="12">
    <location>
        <begin position="380"/>
        <end position="394"/>
    </location>
</feature>
<comment type="catalytic activity">
    <reaction evidence="10">
        <text>a cytidine in rRNA + S-adenosyl-L-methionine = a 5-methylcytidine in rRNA + S-adenosyl-L-homocysteine + H(+)</text>
        <dbReference type="Rhea" id="RHEA:61484"/>
        <dbReference type="Rhea" id="RHEA-COMP:15836"/>
        <dbReference type="Rhea" id="RHEA-COMP:15837"/>
        <dbReference type="ChEBI" id="CHEBI:15378"/>
        <dbReference type="ChEBI" id="CHEBI:57856"/>
        <dbReference type="ChEBI" id="CHEBI:59789"/>
        <dbReference type="ChEBI" id="CHEBI:74483"/>
        <dbReference type="ChEBI" id="CHEBI:82748"/>
    </reaction>
</comment>
<comment type="similarity">
    <text evidence="11">Belongs to the class I-like SAM-binding methyltransferase superfamily. RsmB/NOP family.</text>
</comment>
<dbReference type="GO" id="GO:0003723">
    <property type="term" value="F:RNA binding"/>
    <property type="evidence" value="ECO:0007669"/>
    <property type="project" value="UniProtKB-UniRule"/>
</dbReference>
<dbReference type="PANTHER" id="PTHR22808:SF3">
    <property type="entry name" value="5-METHYLCYTOSINE RRNA METHYLTRANSFERASE NSUN4"/>
    <property type="match status" value="1"/>
</dbReference>
<dbReference type="PROSITE" id="PS51686">
    <property type="entry name" value="SAM_MT_RSMB_NOP"/>
    <property type="match status" value="1"/>
</dbReference>
<dbReference type="PRINTS" id="PR02008">
    <property type="entry name" value="RCMTFAMILY"/>
</dbReference>
<evidence type="ECO:0000256" key="3">
    <source>
        <dbReference type="ARBA" id="ARBA00022603"/>
    </source>
</evidence>
<dbReference type="InterPro" id="IPR029063">
    <property type="entry name" value="SAM-dependent_MTases_sf"/>
</dbReference>
<organism evidence="14 15">
    <name type="scientific">Allomyces macrogynus (strain ATCC 38327)</name>
    <name type="common">Allomyces javanicus var. macrogynus</name>
    <dbReference type="NCBI Taxonomy" id="578462"/>
    <lineage>
        <taxon>Eukaryota</taxon>
        <taxon>Fungi</taxon>
        <taxon>Fungi incertae sedis</taxon>
        <taxon>Blastocladiomycota</taxon>
        <taxon>Blastocladiomycetes</taxon>
        <taxon>Blastocladiales</taxon>
        <taxon>Blastocladiaceae</taxon>
        <taxon>Allomyces</taxon>
    </lineage>
</organism>
<keyword evidence="2" id="KW-0698">rRNA processing</keyword>
<name>A0A0L0T636_ALLM3</name>
<dbReference type="InterPro" id="IPR023267">
    <property type="entry name" value="RCMT"/>
</dbReference>
<dbReference type="GO" id="GO:0031167">
    <property type="term" value="P:rRNA methylation"/>
    <property type="evidence" value="ECO:0007669"/>
    <property type="project" value="TreeGrafter"/>
</dbReference>
<feature type="region of interest" description="Disordered" evidence="12">
    <location>
        <begin position="371"/>
        <end position="394"/>
    </location>
</feature>
<dbReference type="VEuPathDB" id="FungiDB:AMAG_15191"/>
<sequence length="443" mass="49222">MGGQQKGSAQRGNRSQDRTRPCQQRRPWARAPPWPSPPWPSPVGRDHRWHAAGHKHDQAHANWTDPHPIYHTRCPDRPTHHATTPSHCTSVAAANMSGPEAFNKHFSAAFGAERWTALLPALRAPTRHAALINPFCEPAVVRDGLARSSGTLTRIPWLGVTAITSSATDNAHPFPHPERDVHNLWSYYCMDLASMMAVEALGVQKDDDVLDMCAAPGGKSLNVMYRLFTPGETTTPCGSLTANEPSSDRRLRLRDVLHSHVPKSVHAQLNVTAMDGAAFARGHRRFTKVLIDAPCSSERHVLRDAAELAKWTPARAKSAAKRQEKLLWSGLSVLVPGGTLVYATCSLSEVENDGVVKKVLARIAKKRKQSKAAKRRGRDEDEDDEEEDEDDEWDDGSDWWNHVKIGVTRRQWPLGEPTKYGWLVLPDTADGWGPLYFCVLKCT</sequence>
<evidence type="ECO:0000256" key="11">
    <source>
        <dbReference type="PROSITE-ProRule" id="PRU01023"/>
    </source>
</evidence>
<feature type="compositionally biased region" description="Polar residues" evidence="12">
    <location>
        <begin position="1"/>
        <end position="13"/>
    </location>
</feature>
<dbReference type="STRING" id="578462.A0A0L0T636"/>
<comment type="subcellular location">
    <subcellularLocation>
        <location evidence="1">Mitochondrion</location>
    </subcellularLocation>
</comment>
<keyword evidence="8" id="KW-0496">Mitochondrion</keyword>
<dbReference type="AlphaFoldDB" id="A0A0L0T636"/>
<dbReference type="Pfam" id="PF01189">
    <property type="entry name" value="Methyltr_RsmB-F"/>
    <property type="match status" value="1"/>
</dbReference>
<evidence type="ECO:0000256" key="1">
    <source>
        <dbReference type="ARBA" id="ARBA00004173"/>
    </source>
</evidence>
<keyword evidence="4 11" id="KW-0808">Transferase</keyword>
<proteinExistence type="inferred from homology"/>
<evidence type="ECO:0000256" key="7">
    <source>
        <dbReference type="ARBA" id="ARBA00022946"/>
    </source>
</evidence>